<evidence type="ECO:0000313" key="1">
    <source>
        <dbReference type="EMBL" id="QOP40630.1"/>
    </source>
</evidence>
<dbReference type="Gene3D" id="3.30.70.1230">
    <property type="entry name" value="Nucleotide cyclase"/>
    <property type="match status" value="1"/>
</dbReference>
<sequence>MKQEIITDIILVDIINFSTLTSKQQLEIITFLTKSYRRVIEKMLVSSKMPLSTLIMSFVSTGDGFYCILDPKLKGYGTFLGLSFNHFSEQISKKYPYFQGIKIAVHTGGVSRFTDILGNENYIGDGLNDCSRFIEFKNFTISTVMISDTAYNELKKFLRYHRDFEKILIEREFKRSKAYTFHDKHQNEKKGYLVWLRKSGIITPPKIDFL</sequence>
<gene>
    <name evidence="1" type="ORF">FJR03_02275</name>
</gene>
<dbReference type="RefSeq" id="WP_193114051.1">
    <property type="nucleotide sequence ID" value="NZ_CP041165.1"/>
</dbReference>
<evidence type="ECO:0000313" key="2">
    <source>
        <dbReference type="Proteomes" id="UP000593910"/>
    </source>
</evidence>
<proteinExistence type="predicted"/>
<protein>
    <recommendedName>
        <fullName evidence="3">Guanylate cyclase domain-containing protein</fullName>
    </recommendedName>
</protein>
<dbReference type="AlphaFoldDB" id="A0A7M1ATB2"/>
<evidence type="ECO:0008006" key="3">
    <source>
        <dbReference type="Google" id="ProtNLM"/>
    </source>
</evidence>
<dbReference type="SUPFAM" id="SSF55073">
    <property type="entry name" value="Nucleotide cyclase"/>
    <property type="match status" value="1"/>
</dbReference>
<accession>A0A7M1ATB2</accession>
<keyword evidence="2" id="KW-1185">Reference proteome</keyword>
<dbReference type="KEGG" id="smax:FJR03_02275"/>
<reference evidence="1 2" key="1">
    <citation type="submission" date="2019-06" db="EMBL/GenBank/DDBJ databases">
        <title>Sulfurimonas gotlandica sp. nov., a chemoautotrophic and psychrotolerant epsilonproteobacterium isolated from a pelagic redoxcline, and an emended description of the genus Sulfurimonas.</title>
        <authorList>
            <person name="Wang S."/>
            <person name="Jiang L."/>
            <person name="Shao Z."/>
        </authorList>
    </citation>
    <scope>NUCLEOTIDE SEQUENCE [LARGE SCALE GENOMIC DNA]</scope>
    <source>
        <strain evidence="1 2">B2</strain>
    </source>
</reference>
<dbReference type="Proteomes" id="UP000593910">
    <property type="component" value="Chromosome"/>
</dbReference>
<dbReference type="EMBL" id="CP041165">
    <property type="protein sequence ID" value="QOP40630.1"/>
    <property type="molecule type" value="Genomic_DNA"/>
</dbReference>
<dbReference type="InterPro" id="IPR029787">
    <property type="entry name" value="Nucleotide_cyclase"/>
</dbReference>
<name>A0A7M1ATB2_9BACT</name>
<organism evidence="1 2">
    <name type="scientific">Sulfurimonas marina</name>
    <dbReference type="NCBI Taxonomy" id="2590551"/>
    <lineage>
        <taxon>Bacteria</taxon>
        <taxon>Pseudomonadati</taxon>
        <taxon>Campylobacterota</taxon>
        <taxon>Epsilonproteobacteria</taxon>
        <taxon>Campylobacterales</taxon>
        <taxon>Sulfurimonadaceae</taxon>
        <taxon>Sulfurimonas</taxon>
    </lineage>
</organism>